<accession>A0A183A581</accession>
<organism evidence="5">
    <name type="scientific">Echinostoma caproni</name>
    <dbReference type="NCBI Taxonomy" id="27848"/>
    <lineage>
        <taxon>Eukaryota</taxon>
        <taxon>Metazoa</taxon>
        <taxon>Spiralia</taxon>
        <taxon>Lophotrochozoa</taxon>
        <taxon>Platyhelminthes</taxon>
        <taxon>Trematoda</taxon>
        <taxon>Digenea</taxon>
        <taxon>Plagiorchiida</taxon>
        <taxon>Echinostomata</taxon>
        <taxon>Echinostomatoidea</taxon>
        <taxon>Echinostomatidae</taxon>
        <taxon>Echinostoma</taxon>
    </lineage>
</organism>
<evidence type="ECO:0000256" key="1">
    <source>
        <dbReference type="SAM" id="MobiDB-lite"/>
    </source>
</evidence>
<dbReference type="Gene3D" id="1.20.140.150">
    <property type="match status" value="1"/>
</dbReference>
<feature type="region of interest" description="Disordered" evidence="1">
    <location>
        <begin position="199"/>
        <end position="241"/>
    </location>
</feature>
<reference evidence="5" key="1">
    <citation type="submission" date="2016-06" db="UniProtKB">
        <authorList>
            <consortium name="WormBaseParasite"/>
        </authorList>
    </citation>
    <scope>IDENTIFICATION</scope>
</reference>
<evidence type="ECO:0000313" key="4">
    <source>
        <dbReference type="Proteomes" id="UP000272942"/>
    </source>
</evidence>
<dbReference type="AlphaFoldDB" id="A0A183A581"/>
<evidence type="ECO:0000256" key="2">
    <source>
        <dbReference type="SAM" id="Phobius"/>
    </source>
</evidence>
<dbReference type="WBParaSite" id="ECPE_0000211601-mRNA-1">
    <property type="protein sequence ID" value="ECPE_0000211601-mRNA-1"/>
    <property type="gene ID" value="ECPE_0000211601"/>
</dbReference>
<dbReference type="OrthoDB" id="10391459at2759"/>
<keyword evidence="4" id="KW-1185">Reference proteome</keyword>
<name>A0A183A581_9TREM</name>
<keyword evidence="2" id="KW-0812">Transmembrane</keyword>
<evidence type="ECO:0000313" key="3">
    <source>
        <dbReference type="EMBL" id="VDP65452.1"/>
    </source>
</evidence>
<dbReference type="Proteomes" id="UP000272942">
    <property type="component" value="Unassembled WGS sequence"/>
</dbReference>
<proteinExistence type="predicted"/>
<feature type="compositionally biased region" description="Acidic residues" evidence="1">
    <location>
        <begin position="210"/>
        <end position="226"/>
    </location>
</feature>
<keyword evidence="2" id="KW-1133">Transmembrane helix</keyword>
<gene>
    <name evidence="3" type="ORF">ECPE_LOCUS2116</name>
</gene>
<feature type="transmembrane region" description="Helical" evidence="2">
    <location>
        <begin position="95"/>
        <end position="115"/>
    </location>
</feature>
<keyword evidence="2" id="KW-0472">Membrane</keyword>
<evidence type="ECO:0000313" key="5">
    <source>
        <dbReference type="WBParaSite" id="ECPE_0000211601-mRNA-1"/>
    </source>
</evidence>
<sequence length="241" mass="28138">MCCTIVNTLTQEDKINLDKASVECQNHDLGTDQRFAEFRDSVYNELIEWLRSSVAATLVAVFLAFVGLALMLYFIRFWLRTITLAEYHGYERLSVAFILMLSGFMYKMGLFFLHLEYVREKVTYSKNMPYIFTSWPLVIRQNTDIAYAHSYNLLWAALIFVELAAILLLLSMLLSFCLEDSDDSMEKTLNYKLSLPRYSTWDTSHPLPEEHEDEAEDDEEDEDAEELPPPPRKNMVYFNVD</sequence>
<reference evidence="3 4" key="2">
    <citation type="submission" date="2018-11" db="EMBL/GenBank/DDBJ databases">
        <authorList>
            <consortium name="Pathogen Informatics"/>
        </authorList>
    </citation>
    <scope>NUCLEOTIDE SEQUENCE [LARGE SCALE GENOMIC DNA]</scope>
    <source>
        <strain evidence="3 4">Egypt</strain>
    </source>
</reference>
<feature type="transmembrane region" description="Helical" evidence="2">
    <location>
        <begin position="54"/>
        <end position="75"/>
    </location>
</feature>
<feature type="transmembrane region" description="Helical" evidence="2">
    <location>
        <begin position="153"/>
        <end position="178"/>
    </location>
</feature>
<dbReference type="EMBL" id="UZAN01039419">
    <property type="protein sequence ID" value="VDP65452.1"/>
    <property type="molecule type" value="Genomic_DNA"/>
</dbReference>
<protein>
    <submittedName>
        <fullName evidence="3 5">Uncharacterized protein</fullName>
    </submittedName>
</protein>